<evidence type="ECO:0000256" key="7">
    <source>
        <dbReference type="ARBA" id="ARBA00023122"/>
    </source>
</evidence>
<dbReference type="GO" id="GO:0005886">
    <property type="term" value="C:plasma membrane"/>
    <property type="evidence" value="ECO:0007669"/>
    <property type="project" value="UniProtKB-SubCell"/>
</dbReference>
<dbReference type="InterPro" id="IPR046342">
    <property type="entry name" value="CBS_dom_sf"/>
</dbReference>
<keyword evidence="16" id="KW-1185">Reference proteome</keyword>
<reference evidence="14 17" key="2">
    <citation type="submission" date="2020-04" db="EMBL/GenBank/DDBJ databases">
        <title>Description of novel Gluconacetobacter.</title>
        <authorList>
            <person name="Sombolestani A."/>
        </authorList>
    </citation>
    <scope>NUCLEOTIDE SEQUENCE [LARGE SCALE GENOMIC DNA]</scope>
    <source>
        <strain evidence="14 17">LMG 1382</strain>
    </source>
</reference>
<dbReference type="PANTHER" id="PTHR43099:SF5">
    <property type="entry name" value="HLYC_CORC FAMILY TRANSPORTER"/>
    <property type="match status" value="1"/>
</dbReference>
<dbReference type="CDD" id="cd04590">
    <property type="entry name" value="CBS_pair_CorC_HlyC_assoc"/>
    <property type="match status" value="1"/>
</dbReference>
<evidence type="ECO:0000256" key="2">
    <source>
        <dbReference type="ARBA" id="ARBA00006446"/>
    </source>
</evidence>
<evidence type="ECO:0000313" key="14">
    <source>
        <dbReference type="EMBL" id="MBB2187322.1"/>
    </source>
</evidence>
<name>A0A370FV62_GLULI</name>
<feature type="transmembrane region" description="Helical" evidence="11">
    <location>
        <begin position="101"/>
        <end position="121"/>
    </location>
</feature>
<keyword evidence="5" id="KW-0677">Repeat</keyword>
<dbReference type="GO" id="GO:0050660">
    <property type="term" value="F:flavin adenine dinucleotide binding"/>
    <property type="evidence" value="ECO:0007669"/>
    <property type="project" value="InterPro"/>
</dbReference>
<evidence type="ECO:0000256" key="1">
    <source>
        <dbReference type="ARBA" id="ARBA00004651"/>
    </source>
</evidence>
<keyword evidence="7 9" id="KW-0129">CBS domain</keyword>
<gene>
    <name evidence="15" type="ORF">C7453_11457</name>
    <name evidence="14" type="ORF">HLH32_13220</name>
</gene>
<dbReference type="RefSeq" id="WP_114729246.1">
    <property type="nucleotide sequence ID" value="NZ_BJMI01000048.1"/>
</dbReference>
<feature type="domain" description="CNNM transmembrane" evidence="13">
    <location>
        <begin position="1"/>
        <end position="198"/>
    </location>
</feature>
<reference evidence="15 16" key="1">
    <citation type="submission" date="2018-07" db="EMBL/GenBank/DDBJ databases">
        <title>Genomic Encyclopedia of Type Strains, Phase IV (KMG-IV): sequencing the most valuable type-strain genomes for metagenomic binning, comparative biology and taxonomic classification.</title>
        <authorList>
            <person name="Goeker M."/>
        </authorList>
    </citation>
    <scope>NUCLEOTIDE SEQUENCE [LARGE SCALE GENOMIC DNA]</scope>
    <source>
        <strain evidence="15 16">DSM 5603</strain>
    </source>
</reference>
<accession>A0A370FV62</accession>
<organism evidence="15 16">
    <name type="scientific">Gluconacetobacter liquefaciens</name>
    <name type="common">Acetobacter liquefaciens</name>
    <dbReference type="NCBI Taxonomy" id="89584"/>
    <lineage>
        <taxon>Bacteria</taxon>
        <taxon>Pseudomonadati</taxon>
        <taxon>Pseudomonadota</taxon>
        <taxon>Alphaproteobacteria</taxon>
        <taxon>Acetobacterales</taxon>
        <taxon>Acetobacteraceae</taxon>
        <taxon>Gluconacetobacter</taxon>
    </lineage>
</organism>
<dbReference type="Pfam" id="PF00571">
    <property type="entry name" value="CBS"/>
    <property type="match status" value="2"/>
</dbReference>
<evidence type="ECO:0000313" key="17">
    <source>
        <dbReference type="Proteomes" id="UP000562982"/>
    </source>
</evidence>
<dbReference type="InterPro" id="IPR051676">
    <property type="entry name" value="UPF0053_domain"/>
</dbReference>
<proteinExistence type="inferred from homology"/>
<evidence type="ECO:0000256" key="8">
    <source>
        <dbReference type="ARBA" id="ARBA00023136"/>
    </source>
</evidence>
<dbReference type="Gene3D" id="3.10.580.10">
    <property type="entry name" value="CBS-domain"/>
    <property type="match status" value="1"/>
</dbReference>
<keyword evidence="6 10" id="KW-1133">Transmembrane helix</keyword>
<comment type="similarity">
    <text evidence="2">Belongs to the UPF0053 family. Hemolysin C subfamily.</text>
</comment>
<dbReference type="InterPro" id="IPR002550">
    <property type="entry name" value="CNNM"/>
</dbReference>
<dbReference type="SUPFAM" id="SSF54631">
    <property type="entry name" value="CBS-domain pair"/>
    <property type="match status" value="1"/>
</dbReference>
<evidence type="ECO:0000256" key="5">
    <source>
        <dbReference type="ARBA" id="ARBA00022737"/>
    </source>
</evidence>
<evidence type="ECO:0000259" key="12">
    <source>
        <dbReference type="PROSITE" id="PS51371"/>
    </source>
</evidence>
<dbReference type="Proteomes" id="UP000562982">
    <property type="component" value="Unassembled WGS sequence"/>
</dbReference>
<dbReference type="Proteomes" id="UP000254958">
    <property type="component" value="Unassembled WGS sequence"/>
</dbReference>
<dbReference type="SMART" id="SM01091">
    <property type="entry name" value="CorC_HlyC"/>
    <property type="match status" value="1"/>
</dbReference>
<keyword evidence="4 10" id="KW-0812">Transmembrane</keyword>
<dbReference type="InterPro" id="IPR044751">
    <property type="entry name" value="Ion_transp-like_CBS"/>
</dbReference>
<dbReference type="AlphaFoldDB" id="A0A370FV62"/>
<evidence type="ECO:0000313" key="16">
    <source>
        <dbReference type="Proteomes" id="UP000254958"/>
    </source>
</evidence>
<dbReference type="InterPro" id="IPR036318">
    <property type="entry name" value="FAD-bd_PCMH-like_sf"/>
</dbReference>
<dbReference type="InterPro" id="IPR000644">
    <property type="entry name" value="CBS_dom"/>
</dbReference>
<dbReference type="InterPro" id="IPR016169">
    <property type="entry name" value="FAD-bd_PCMH_sub2"/>
</dbReference>
<dbReference type="InterPro" id="IPR005170">
    <property type="entry name" value="Transptr-assoc_dom"/>
</dbReference>
<evidence type="ECO:0000313" key="15">
    <source>
        <dbReference type="EMBL" id="RDI35522.1"/>
    </source>
</evidence>
<dbReference type="OrthoDB" id="9805314at2"/>
<evidence type="ECO:0000256" key="4">
    <source>
        <dbReference type="ARBA" id="ARBA00022692"/>
    </source>
</evidence>
<dbReference type="Gene3D" id="3.30.465.10">
    <property type="match status" value="1"/>
</dbReference>
<comment type="subcellular location">
    <subcellularLocation>
        <location evidence="1">Cell membrane</location>
        <topology evidence="1">Multi-pass membrane protein</topology>
    </subcellularLocation>
</comment>
<dbReference type="PROSITE" id="PS51371">
    <property type="entry name" value="CBS"/>
    <property type="match status" value="2"/>
</dbReference>
<dbReference type="Pfam" id="PF01595">
    <property type="entry name" value="CNNM"/>
    <property type="match status" value="1"/>
</dbReference>
<evidence type="ECO:0000256" key="6">
    <source>
        <dbReference type="ARBA" id="ARBA00022989"/>
    </source>
</evidence>
<evidence type="ECO:0000256" key="9">
    <source>
        <dbReference type="PROSITE-ProRule" id="PRU00703"/>
    </source>
</evidence>
<evidence type="ECO:0000256" key="10">
    <source>
        <dbReference type="PROSITE-ProRule" id="PRU01193"/>
    </source>
</evidence>
<dbReference type="EMBL" id="QQAW01000014">
    <property type="protein sequence ID" value="RDI35522.1"/>
    <property type="molecule type" value="Genomic_DNA"/>
</dbReference>
<dbReference type="Pfam" id="PF03471">
    <property type="entry name" value="CorC_HlyC"/>
    <property type="match status" value="1"/>
</dbReference>
<protein>
    <submittedName>
        <fullName evidence="14">HlyC/CorC family transporter</fullName>
    </submittedName>
    <submittedName>
        <fullName evidence="15">Putative hemolysin</fullName>
    </submittedName>
</protein>
<dbReference type="PROSITE" id="PS51846">
    <property type="entry name" value="CNNM"/>
    <property type="match status" value="1"/>
</dbReference>
<dbReference type="SUPFAM" id="SSF56176">
    <property type="entry name" value="FAD-binding/transporter-associated domain-like"/>
    <property type="match status" value="1"/>
</dbReference>
<keyword evidence="3" id="KW-1003">Cell membrane</keyword>
<feature type="domain" description="CBS" evidence="12">
    <location>
        <begin position="281"/>
        <end position="337"/>
    </location>
</feature>
<dbReference type="EMBL" id="JABEQI010000008">
    <property type="protein sequence ID" value="MBB2187322.1"/>
    <property type="molecule type" value="Genomic_DNA"/>
</dbReference>
<dbReference type="PANTHER" id="PTHR43099">
    <property type="entry name" value="UPF0053 PROTEIN YRKA"/>
    <property type="match status" value="1"/>
</dbReference>
<keyword evidence="8 10" id="KW-0472">Membrane</keyword>
<sequence>MITSIAVILLLVLVNGVFAMGELALISARRARLTIMQRAGVKGSERALRLADDPQSFLPTVQVGITLVSILEGTFGGTQIEGALTPWLARFAVLRPFAGELSITIVVVAITSLMLVLGELVPKQIALRHPEIIAARLSLLLEGLARVTRPAVWLLGWSSNLVLRLMGVEAATREALTEEELKAYIAEGAQSGVLEQEERDMIERLLRMPDRPVRAIMTPRNELFWIERGASQEELRRTLRNTVYSRIVVCEGGVDNPVGVILAKDMLDRMLDGRPVSIESVLRKPVVVPDTLSAFDMVERMRSIPLGIAVVLDEYGSFEGIVTASDLFEAIVGEHHEPGSTPKERFAQDDILILDGFMPADEVKDRLSLADLPDEGSYHTLAGLVLALLRRVPAVGDKIAFSGWLFEVLEMDQRRVLKVRASRQVLAEN</sequence>
<evidence type="ECO:0000256" key="11">
    <source>
        <dbReference type="SAM" id="Phobius"/>
    </source>
</evidence>
<evidence type="ECO:0000259" key="13">
    <source>
        <dbReference type="PROSITE" id="PS51846"/>
    </source>
</evidence>
<comment type="caution">
    <text evidence="15">The sequence shown here is derived from an EMBL/GenBank/DDBJ whole genome shotgun (WGS) entry which is preliminary data.</text>
</comment>
<feature type="domain" description="CBS" evidence="12">
    <location>
        <begin position="217"/>
        <end position="276"/>
    </location>
</feature>
<evidence type="ECO:0000256" key="3">
    <source>
        <dbReference type="ARBA" id="ARBA00022475"/>
    </source>
</evidence>